<proteinExistence type="predicted"/>
<dbReference type="EMBL" id="CP041372">
    <property type="protein sequence ID" value="QKS71752.1"/>
    <property type="molecule type" value="Genomic_DNA"/>
</dbReference>
<keyword evidence="4" id="KW-1185">Reference proteome</keyword>
<accession>A0A859FGF5</accession>
<dbReference type="InterPro" id="IPR010359">
    <property type="entry name" value="IrrE_HExxH"/>
</dbReference>
<reference evidence="4" key="1">
    <citation type="submission" date="2019-07" db="EMBL/GenBank/DDBJ databases">
        <title>Bacillus alkalisoli sp. nov. isolated from saline soil.</title>
        <authorList>
            <person name="Sun J.-Q."/>
            <person name="Xu L."/>
        </authorList>
    </citation>
    <scope>NUCLEOTIDE SEQUENCE [LARGE SCALE GENOMIC DNA]</scope>
    <source>
        <strain evidence="4">M4U3P1</strain>
    </source>
</reference>
<sequence length="146" mass="17864">MYKRLGIYRAQDINEEWIAKQLRIYIKHIDRPSHFARDGRFKAILLDSRVDRKQRRMEFMHELGHLLRSADGFNYLAPELRNYLEWDARHFEFYAAMPYPMMRQYDLNDCDIINTLSDDFVVPHHYVEDKLTFIKQKQQQYARVTF</sequence>
<name>A0A859FGF5_9BACI</name>
<gene>
    <name evidence="2" type="ORF">FLK61_34020</name>
    <name evidence="3" type="ORF">FLK61_34315</name>
</gene>
<dbReference type="EMBL" id="CP041372">
    <property type="protein sequence ID" value="QKS71698.1"/>
    <property type="molecule type" value="Genomic_DNA"/>
</dbReference>
<evidence type="ECO:0000259" key="1">
    <source>
        <dbReference type="Pfam" id="PF06114"/>
    </source>
</evidence>
<evidence type="ECO:0000313" key="2">
    <source>
        <dbReference type="EMBL" id="QKS71698.1"/>
    </source>
</evidence>
<reference evidence="3" key="2">
    <citation type="submission" date="2020-05" db="EMBL/GenBank/DDBJ databases">
        <title>Bacillus alkalisoli sp. nov. isolated from saline soil.</title>
        <authorList>
            <person name="Sun J.-Q."/>
            <person name="Xu L."/>
        </authorList>
    </citation>
    <scope>NUCLEOTIDE SEQUENCE</scope>
    <source>
        <strain evidence="3">M4U3P1</strain>
    </source>
</reference>
<dbReference type="AlphaFoldDB" id="A0A859FGF5"/>
<evidence type="ECO:0000313" key="4">
    <source>
        <dbReference type="Proteomes" id="UP000318138"/>
    </source>
</evidence>
<organism evidence="3 4">
    <name type="scientific">Paenalkalicoccus suaedae</name>
    <dbReference type="NCBI Taxonomy" id="2592382"/>
    <lineage>
        <taxon>Bacteria</taxon>
        <taxon>Bacillati</taxon>
        <taxon>Bacillota</taxon>
        <taxon>Bacilli</taxon>
        <taxon>Bacillales</taxon>
        <taxon>Bacillaceae</taxon>
        <taxon>Paenalkalicoccus</taxon>
    </lineage>
</organism>
<dbReference type="KEGG" id="psua:FLK61_34315"/>
<protein>
    <submittedName>
        <fullName evidence="3">ImmA/IrrE family metallo-endopeptidase</fullName>
    </submittedName>
</protein>
<feature type="domain" description="IrrE N-terminal-like" evidence="1">
    <location>
        <begin position="36"/>
        <end position="125"/>
    </location>
</feature>
<dbReference type="Pfam" id="PF06114">
    <property type="entry name" value="Peptidase_M78"/>
    <property type="match status" value="1"/>
</dbReference>
<evidence type="ECO:0000313" key="3">
    <source>
        <dbReference type="EMBL" id="QKS71752.1"/>
    </source>
</evidence>
<dbReference type="KEGG" id="psua:FLK61_34020"/>
<dbReference type="Proteomes" id="UP000318138">
    <property type="component" value="Chromosome"/>
</dbReference>